<dbReference type="EMBL" id="JABVED010000020">
    <property type="protein sequence ID" value="MBC6450811.1"/>
    <property type="molecule type" value="Genomic_DNA"/>
</dbReference>
<dbReference type="Proteomes" id="UP000734823">
    <property type="component" value="Unassembled WGS sequence"/>
</dbReference>
<evidence type="ECO:0000256" key="4">
    <source>
        <dbReference type="ARBA" id="ARBA00022807"/>
    </source>
</evidence>
<keyword evidence="6" id="KW-0732">Signal</keyword>
<accession>A0ABR7LDM3</accession>
<name>A0ABR7LDM3_9PSEU</name>
<dbReference type="Pfam" id="PF00877">
    <property type="entry name" value="NLPC_P60"/>
    <property type="match status" value="1"/>
</dbReference>
<gene>
    <name evidence="8" type="ORF">GPZ80_26985</name>
</gene>
<dbReference type="InterPro" id="IPR051202">
    <property type="entry name" value="Peptidase_C40"/>
</dbReference>
<feature type="chain" id="PRO_5046503782" evidence="6">
    <location>
        <begin position="33"/>
        <end position="354"/>
    </location>
</feature>
<dbReference type="InterPro" id="IPR038765">
    <property type="entry name" value="Papain-like_cys_pep_sf"/>
</dbReference>
<proteinExistence type="inferred from homology"/>
<keyword evidence="2" id="KW-0645">Protease</keyword>
<dbReference type="PANTHER" id="PTHR47053">
    <property type="entry name" value="MUREIN DD-ENDOPEPTIDASE MEPH-RELATED"/>
    <property type="match status" value="1"/>
</dbReference>
<feature type="signal peptide" evidence="6">
    <location>
        <begin position="1"/>
        <end position="32"/>
    </location>
</feature>
<evidence type="ECO:0000256" key="5">
    <source>
        <dbReference type="SAM" id="Coils"/>
    </source>
</evidence>
<evidence type="ECO:0000256" key="3">
    <source>
        <dbReference type="ARBA" id="ARBA00022801"/>
    </source>
</evidence>
<dbReference type="InterPro" id="IPR000064">
    <property type="entry name" value="NLP_P60_dom"/>
</dbReference>
<evidence type="ECO:0000313" key="8">
    <source>
        <dbReference type="EMBL" id="MBC6450811.1"/>
    </source>
</evidence>
<dbReference type="SUPFAM" id="SSF54001">
    <property type="entry name" value="Cysteine proteinases"/>
    <property type="match status" value="1"/>
</dbReference>
<dbReference type="RefSeq" id="WP_187223893.1">
    <property type="nucleotide sequence ID" value="NZ_JABVED010000020.1"/>
</dbReference>
<keyword evidence="4" id="KW-0788">Thiol protease</keyword>
<evidence type="ECO:0000313" key="9">
    <source>
        <dbReference type="Proteomes" id="UP000734823"/>
    </source>
</evidence>
<evidence type="ECO:0000256" key="1">
    <source>
        <dbReference type="ARBA" id="ARBA00007074"/>
    </source>
</evidence>
<dbReference type="PROSITE" id="PS51935">
    <property type="entry name" value="NLPC_P60"/>
    <property type="match status" value="1"/>
</dbReference>
<keyword evidence="5" id="KW-0175">Coiled coil</keyword>
<evidence type="ECO:0000256" key="2">
    <source>
        <dbReference type="ARBA" id="ARBA00022670"/>
    </source>
</evidence>
<dbReference type="Gene3D" id="6.10.250.3150">
    <property type="match status" value="1"/>
</dbReference>
<dbReference type="Gene3D" id="3.90.1720.10">
    <property type="entry name" value="endopeptidase domain like (from Nostoc punctiforme)"/>
    <property type="match status" value="1"/>
</dbReference>
<organism evidence="8 9">
    <name type="scientific">Actinokineospora xionganensis</name>
    <dbReference type="NCBI Taxonomy" id="2684470"/>
    <lineage>
        <taxon>Bacteria</taxon>
        <taxon>Bacillati</taxon>
        <taxon>Actinomycetota</taxon>
        <taxon>Actinomycetes</taxon>
        <taxon>Pseudonocardiales</taxon>
        <taxon>Pseudonocardiaceae</taxon>
        <taxon>Actinokineospora</taxon>
    </lineage>
</organism>
<feature type="coiled-coil region" evidence="5">
    <location>
        <begin position="188"/>
        <end position="218"/>
    </location>
</feature>
<reference evidence="8 9" key="1">
    <citation type="submission" date="2020-06" db="EMBL/GenBank/DDBJ databases">
        <title>Actinokineospora xiongansis sp. nov., isolated from soil of Baiyangdian.</title>
        <authorList>
            <person name="Zhang X."/>
        </authorList>
    </citation>
    <scope>NUCLEOTIDE SEQUENCE [LARGE SCALE GENOMIC DNA]</scope>
    <source>
        <strain evidence="8 9">HBU206404</strain>
    </source>
</reference>
<feature type="coiled-coil region" evidence="5">
    <location>
        <begin position="51"/>
        <end position="109"/>
    </location>
</feature>
<sequence>MSSHRLKRAVRGALSVTAVISVIGMSQSPAYAQPAQPPPPPTTASEAIKQYQELSAKAGDVNEDLLQAKEDLKVKQAEYDKATADVAAAAELEKQAAAQEEQFRGQVDQLTSASFQGARFNKISALLTGSSADDFLERASALTVLASDNQNALSKYTNAVATAAQARKQAEDGQNRAGEAKAASEKLLADITKAKADLDTQIKQVEEAKNRLSAAERKTLFEPPVDTGVYVGSGDAGKAMEVALAQRGDPYVWGAEGPNAFDCSGLTLYAYRAIGINLPHSSRSQYTYGKAVSKSELIPGDLLFYGGSPSTIHHVAMYIGNGMLVHASTSGVPVKTAPLSGGGSDYLGAKRIVG</sequence>
<evidence type="ECO:0000256" key="6">
    <source>
        <dbReference type="SAM" id="SignalP"/>
    </source>
</evidence>
<evidence type="ECO:0000259" key="7">
    <source>
        <dbReference type="PROSITE" id="PS51935"/>
    </source>
</evidence>
<comment type="similarity">
    <text evidence="1">Belongs to the peptidase C40 family.</text>
</comment>
<dbReference type="PANTHER" id="PTHR47053:SF1">
    <property type="entry name" value="MUREIN DD-ENDOPEPTIDASE MEPH-RELATED"/>
    <property type="match status" value="1"/>
</dbReference>
<keyword evidence="3" id="KW-0378">Hydrolase</keyword>
<comment type="caution">
    <text evidence="8">The sequence shown here is derived from an EMBL/GenBank/DDBJ whole genome shotgun (WGS) entry which is preliminary data.</text>
</comment>
<keyword evidence="9" id="KW-1185">Reference proteome</keyword>
<protein>
    <submittedName>
        <fullName evidence="8">C40 family peptidase</fullName>
    </submittedName>
</protein>
<feature type="domain" description="NlpC/P60" evidence="7">
    <location>
        <begin position="233"/>
        <end position="354"/>
    </location>
</feature>